<dbReference type="SUPFAM" id="SSF101307">
    <property type="entry name" value="YutG-like"/>
    <property type="match status" value="1"/>
</dbReference>
<dbReference type="GeneID" id="78150807"/>
<dbReference type="EC" id="3.1.3.27" evidence="3"/>
<dbReference type="Proteomes" id="UP000064525">
    <property type="component" value="Chromosome I"/>
</dbReference>
<dbReference type="EMBL" id="JRPF02000001">
    <property type="protein sequence ID" value="TLD79496.1"/>
    <property type="molecule type" value="Genomic_DNA"/>
</dbReference>
<proteinExistence type="predicted"/>
<sequence length="165" mass="17952">MKKQKLIKDLFLSLLYSGYCPKAPGTAGSTLAVILGAPIVYYSRETLFLLSVFIALVAVKYIDLYEAHTHTHDDKSIVIDELVGVWIAMSIIGFGVLELVLAFVFFRIFDITKPSYIGKIDRECKGGLGVVGDDALAGVIAGLVGALLILGAERFGILQDIPVWF</sequence>
<evidence type="ECO:0000313" key="3">
    <source>
        <dbReference type="EMBL" id="CUU39388.1"/>
    </source>
</evidence>
<dbReference type="GO" id="GO:0008962">
    <property type="term" value="F:phosphatidylglycerophosphatase activity"/>
    <property type="evidence" value="ECO:0007669"/>
    <property type="project" value="UniProtKB-EC"/>
</dbReference>
<feature type="transmembrane region" description="Helical" evidence="1">
    <location>
        <begin position="135"/>
        <end position="152"/>
    </location>
</feature>
<evidence type="ECO:0000313" key="4">
    <source>
        <dbReference type="EMBL" id="TLD79496.1"/>
    </source>
</evidence>
<feature type="transmembrane region" description="Helical" evidence="1">
    <location>
        <begin position="83"/>
        <end position="106"/>
    </location>
</feature>
<dbReference type="UniPathway" id="UPA00084">
    <property type="reaction ID" value="UER00504"/>
</dbReference>
<dbReference type="CDD" id="cd06971">
    <property type="entry name" value="PgpA"/>
    <property type="match status" value="1"/>
</dbReference>
<keyword evidence="3" id="KW-0378">Hydrolase</keyword>
<name>A0A0S4PTM1_9HELI</name>
<evidence type="ECO:0000256" key="1">
    <source>
        <dbReference type="SAM" id="Phobius"/>
    </source>
</evidence>
<evidence type="ECO:0000313" key="6">
    <source>
        <dbReference type="Proteomes" id="UP000064525"/>
    </source>
</evidence>
<dbReference type="KEGG" id="hty:BN2458_PEG0502"/>
<feature type="domain" description="YutG/PgpA" evidence="2">
    <location>
        <begin position="11"/>
        <end position="148"/>
    </location>
</feature>
<reference evidence="3" key="2">
    <citation type="submission" date="2015-11" db="EMBL/GenBank/DDBJ databases">
        <authorList>
            <person name="Zhang Y."/>
            <person name="Guo Z."/>
        </authorList>
    </citation>
    <scope>NUCLEOTIDE SEQUENCE</scope>
    <source>
        <strain evidence="3">1</strain>
    </source>
</reference>
<keyword evidence="1" id="KW-0472">Membrane</keyword>
<dbReference type="Gene3D" id="1.10.3760.10">
    <property type="entry name" value="PgpA-like"/>
    <property type="match status" value="1"/>
</dbReference>
<keyword evidence="1" id="KW-1133">Transmembrane helix</keyword>
<dbReference type="EMBL" id="LN907858">
    <property type="protein sequence ID" value="CUU39388.1"/>
    <property type="molecule type" value="Genomic_DNA"/>
</dbReference>
<dbReference type="PATRIC" id="fig|76936.10.peg.490"/>
<dbReference type="Proteomes" id="UP000029925">
    <property type="component" value="Unassembled WGS sequence"/>
</dbReference>
<dbReference type="STRING" id="76936.BN2458_PEG0502"/>
<keyword evidence="1" id="KW-0812">Transmembrane</keyword>
<dbReference type="OrthoDB" id="9804091at2"/>
<dbReference type="RefSeq" id="WP_052082118.1">
    <property type="nucleotide sequence ID" value="NZ_CAJTQN010000006.1"/>
</dbReference>
<dbReference type="InterPro" id="IPR007686">
    <property type="entry name" value="YutG/PgpA"/>
</dbReference>
<dbReference type="PANTHER" id="PTHR36305">
    <property type="entry name" value="PHOSPHATIDYLGLYCEROPHOSPHATASE A"/>
    <property type="match status" value="1"/>
</dbReference>
<accession>A0A0S4PTM1</accession>
<keyword evidence="5" id="KW-1185">Reference proteome</keyword>
<evidence type="ECO:0000259" key="2">
    <source>
        <dbReference type="Pfam" id="PF04608"/>
    </source>
</evidence>
<dbReference type="InterPro" id="IPR026037">
    <property type="entry name" value="PgpA"/>
</dbReference>
<dbReference type="PANTHER" id="PTHR36305:SF1">
    <property type="entry name" value="PHOSPHATIDYLGLYCEROPHOSPHATASE A"/>
    <property type="match status" value="1"/>
</dbReference>
<reference evidence="4 5" key="1">
    <citation type="journal article" date="2014" name="Genome Announc.">
        <title>Draft genome sequences of eight enterohepatic helicobacter species isolated from both laboratory and wild rodents.</title>
        <authorList>
            <person name="Sheh A."/>
            <person name="Shen Z."/>
            <person name="Fox J.G."/>
        </authorList>
    </citation>
    <scope>NUCLEOTIDE SEQUENCE [LARGE SCALE GENOMIC DNA]</scope>
    <source>
        <strain evidence="4 5">MIT 98-6810</strain>
    </source>
</reference>
<reference evidence="6" key="3">
    <citation type="submission" date="2015-11" db="EMBL/GenBank/DDBJ databases">
        <authorList>
            <person name="Anvar S.Y."/>
        </authorList>
    </citation>
    <scope>NUCLEOTIDE SEQUENCE [LARGE SCALE GENOMIC DNA]</scope>
</reference>
<organism evidence="3 6">
    <name type="scientific">Helicobacter typhlonius</name>
    <dbReference type="NCBI Taxonomy" id="76936"/>
    <lineage>
        <taxon>Bacteria</taxon>
        <taxon>Pseudomonadati</taxon>
        <taxon>Campylobacterota</taxon>
        <taxon>Epsilonproteobacteria</taxon>
        <taxon>Campylobacterales</taxon>
        <taxon>Helicobacteraceae</taxon>
        <taxon>Helicobacter</taxon>
    </lineage>
</organism>
<dbReference type="AlphaFoldDB" id="A0A0S4PTM1"/>
<protein>
    <submittedName>
        <fullName evidence="3">Phosphatidylglycerophosphatase A</fullName>
        <ecNumber evidence="3">3.1.3.27</ecNumber>
    </submittedName>
</protein>
<dbReference type="Pfam" id="PF04608">
    <property type="entry name" value="PgpA"/>
    <property type="match status" value="1"/>
</dbReference>
<gene>
    <name evidence="3" type="ORF">BN2458_PEG0502</name>
    <name evidence="4" type="ORF">LS75_000720</name>
</gene>
<evidence type="ECO:0000313" key="5">
    <source>
        <dbReference type="Proteomes" id="UP000029925"/>
    </source>
</evidence>
<dbReference type="PIRSF" id="PIRSF006162">
    <property type="entry name" value="PgpA"/>
    <property type="match status" value="1"/>
</dbReference>
<feature type="transmembrane region" description="Helical" evidence="1">
    <location>
        <begin position="46"/>
        <end position="62"/>
    </location>
</feature>
<dbReference type="InterPro" id="IPR036681">
    <property type="entry name" value="PgpA-like_sf"/>
</dbReference>
<dbReference type="GO" id="GO:0006655">
    <property type="term" value="P:phosphatidylglycerol biosynthetic process"/>
    <property type="evidence" value="ECO:0007669"/>
    <property type="project" value="UniProtKB-UniPathway"/>
</dbReference>